<dbReference type="InterPro" id="IPR036390">
    <property type="entry name" value="WH_DNA-bd_sf"/>
</dbReference>
<dbReference type="Gene3D" id="1.10.10.10">
    <property type="entry name" value="Winged helix-like DNA-binding domain superfamily/Winged helix DNA-binding domain"/>
    <property type="match status" value="2"/>
</dbReference>
<dbReference type="GO" id="GO:0043328">
    <property type="term" value="P:protein transport to vacuole involved in ubiquitin-dependent protein catabolic process via the multivesicular body sorting pathway"/>
    <property type="evidence" value="ECO:0007669"/>
    <property type="project" value="UniProtKB-UniRule"/>
</dbReference>
<comment type="function">
    <text evidence="6">Component of the ESCRT-II complex (endosomal sorting complex required for transport II), which is required for multivesicular body (MVB) formation and sorting of endosomal cargo proteins into MVBs.</text>
</comment>
<proteinExistence type="inferred from homology"/>
<dbReference type="EMBL" id="JAPWDV010000001">
    <property type="protein sequence ID" value="KAJ6225313.1"/>
    <property type="molecule type" value="Genomic_DNA"/>
</dbReference>
<name>A0A9Q0MHP2_BLOTA</name>
<keyword evidence="3 6" id="KW-0813">Transport</keyword>
<evidence type="ECO:0000256" key="3">
    <source>
        <dbReference type="ARBA" id="ARBA00022448"/>
    </source>
</evidence>
<keyword evidence="5 6" id="KW-0653">Protein transport</keyword>
<sequence length="241" mass="27313">MNKQYRQGIGGIQRKIKDKHEETDRSIDSGFQDLKNLINLCQDMVQISKSIKEKLHEKGNEISSDETILFKSYLLSLGVSEDFEDPVNRSKYNSDNKYYNDLGKQVSKLIKPLASSKGGQIALTEVYCAINRARGFDLISPDDLLNACSTLEKQNLGMKLTKYASGLLVLQCNDFDQNHVNNQILDLLNEVDSLSAQELAIKFNISVALARQRLIDSEKFGLVCRDECIQGLRFYPNKFFS</sequence>
<feature type="region of interest" description="Disordered" evidence="7">
    <location>
        <begin position="1"/>
        <end position="24"/>
    </location>
</feature>
<comment type="caution">
    <text evidence="8">The sequence shown here is derived from an EMBL/GenBank/DDBJ whole genome shotgun (WGS) entry which is preliminary data.</text>
</comment>
<evidence type="ECO:0000313" key="9">
    <source>
        <dbReference type="Proteomes" id="UP001142055"/>
    </source>
</evidence>
<dbReference type="OMA" id="CRDESIQ"/>
<evidence type="ECO:0000256" key="5">
    <source>
        <dbReference type="ARBA" id="ARBA00022927"/>
    </source>
</evidence>
<dbReference type="PANTHER" id="PTHR13128">
    <property type="entry name" value="VACUOLAR PROTEIN-SORTING-ASSOCIATED PROTEIN 36"/>
    <property type="match status" value="1"/>
</dbReference>
<dbReference type="Proteomes" id="UP001142055">
    <property type="component" value="Chromosome 1"/>
</dbReference>
<reference evidence="8" key="1">
    <citation type="submission" date="2022-12" db="EMBL/GenBank/DDBJ databases">
        <title>Genome assemblies of Blomia tropicalis.</title>
        <authorList>
            <person name="Cui Y."/>
        </authorList>
    </citation>
    <scope>NUCLEOTIDE SEQUENCE</scope>
    <source>
        <tissue evidence="8">Adult mites</tissue>
    </source>
</reference>
<keyword evidence="6" id="KW-0967">Endosome</keyword>
<organism evidence="8 9">
    <name type="scientific">Blomia tropicalis</name>
    <name type="common">Mite</name>
    <dbReference type="NCBI Taxonomy" id="40697"/>
    <lineage>
        <taxon>Eukaryota</taxon>
        <taxon>Metazoa</taxon>
        <taxon>Ecdysozoa</taxon>
        <taxon>Arthropoda</taxon>
        <taxon>Chelicerata</taxon>
        <taxon>Arachnida</taxon>
        <taxon>Acari</taxon>
        <taxon>Acariformes</taxon>
        <taxon>Sarcoptiformes</taxon>
        <taxon>Astigmata</taxon>
        <taxon>Glycyphagoidea</taxon>
        <taxon>Echimyopodidae</taxon>
        <taxon>Blomia</taxon>
    </lineage>
</organism>
<dbReference type="InterPro" id="IPR040608">
    <property type="entry name" value="Snf8/Vps36"/>
</dbReference>
<dbReference type="InterPro" id="IPR036388">
    <property type="entry name" value="WH-like_DNA-bd_sf"/>
</dbReference>
<accession>A0A9Q0MHP2</accession>
<dbReference type="FunFam" id="1.10.10.10:FF:000416">
    <property type="entry name" value="Vacuolar protein-sorting-associated protein 36"/>
    <property type="match status" value="1"/>
</dbReference>
<dbReference type="GO" id="GO:0032266">
    <property type="term" value="F:phosphatidylinositol-3-phosphate binding"/>
    <property type="evidence" value="ECO:0007669"/>
    <property type="project" value="UniProtKB-UniRule"/>
</dbReference>
<evidence type="ECO:0000256" key="2">
    <source>
        <dbReference type="ARBA" id="ARBA00017953"/>
    </source>
</evidence>
<dbReference type="Pfam" id="PF04157">
    <property type="entry name" value="EAP30"/>
    <property type="match status" value="1"/>
</dbReference>
<keyword evidence="4 6" id="KW-0963">Cytoplasm</keyword>
<dbReference type="GO" id="GO:0031902">
    <property type="term" value="C:late endosome membrane"/>
    <property type="evidence" value="ECO:0007669"/>
    <property type="project" value="UniProtKB-UniRule"/>
</dbReference>
<dbReference type="PANTHER" id="PTHR13128:SF12">
    <property type="entry name" value="VACUOLAR PROTEIN-SORTING-ASSOCIATED PROTEIN 36"/>
    <property type="match status" value="1"/>
</dbReference>
<evidence type="ECO:0000256" key="7">
    <source>
        <dbReference type="SAM" id="MobiDB-lite"/>
    </source>
</evidence>
<evidence type="ECO:0000256" key="4">
    <source>
        <dbReference type="ARBA" id="ARBA00022490"/>
    </source>
</evidence>
<evidence type="ECO:0000256" key="6">
    <source>
        <dbReference type="RuleBase" id="RU367095"/>
    </source>
</evidence>
<comment type="similarity">
    <text evidence="1 6">Belongs to the VPS36 family.</text>
</comment>
<protein>
    <recommendedName>
        <fullName evidence="2 6">Vacuolar protein-sorting-associated protein 36</fullName>
    </recommendedName>
    <alternativeName>
        <fullName evidence="6">ESCRT-II complex subunit VPS36</fullName>
    </alternativeName>
</protein>
<dbReference type="InterPro" id="IPR037855">
    <property type="entry name" value="Vps36"/>
</dbReference>
<dbReference type="SUPFAM" id="SSF46785">
    <property type="entry name" value="Winged helix' DNA-binding domain"/>
    <property type="match status" value="2"/>
</dbReference>
<evidence type="ECO:0000256" key="1">
    <source>
        <dbReference type="ARBA" id="ARBA00009697"/>
    </source>
</evidence>
<dbReference type="GO" id="GO:0043130">
    <property type="term" value="F:ubiquitin binding"/>
    <property type="evidence" value="ECO:0007669"/>
    <property type="project" value="UniProtKB-UniRule"/>
</dbReference>
<keyword evidence="9" id="KW-1185">Reference proteome</keyword>
<gene>
    <name evidence="8" type="ORF">RDWZM_003858</name>
</gene>
<comment type="subunit">
    <text evidence="6">Component of the endosomal sorting complex required for transport II (ESCRT-II).</text>
</comment>
<dbReference type="AlphaFoldDB" id="A0A9Q0MHP2"/>
<dbReference type="Gene3D" id="6.10.140.260">
    <property type="match status" value="1"/>
</dbReference>
<evidence type="ECO:0000313" key="8">
    <source>
        <dbReference type="EMBL" id="KAJ6225313.1"/>
    </source>
</evidence>
<dbReference type="OrthoDB" id="271448at2759"/>
<dbReference type="GO" id="GO:0000814">
    <property type="term" value="C:ESCRT II complex"/>
    <property type="evidence" value="ECO:0007669"/>
    <property type="project" value="UniProtKB-UniRule"/>
</dbReference>
<comment type="subcellular location">
    <subcellularLocation>
        <location evidence="6">Cytoplasm</location>
    </subcellularLocation>
    <subcellularLocation>
        <location evidence="6">Endosome</location>
    </subcellularLocation>
</comment>